<accession>A0A367LNF3</accession>
<evidence type="ECO:0000313" key="1">
    <source>
        <dbReference type="EMBL" id="RCI15948.1"/>
    </source>
</evidence>
<dbReference type="GO" id="GO:0005762">
    <property type="term" value="C:mitochondrial large ribosomal subunit"/>
    <property type="evidence" value="ECO:0007669"/>
    <property type="project" value="TreeGrafter"/>
</dbReference>
<dbReference type="OrthoDB" id="6021263at2759"/>
<dbReference type="AlphaFoldDB" id="A0A367LNF3"/>
<dbReference type="InterPro" id="IPR024388">
    <property type="entry name" value="Ribosomal_mL58"/>
</dbReference>
<gene>
    <name evidence="1" type="ORF">L249_1955</name>
</gene>
<dbReference type="Proteomes" id="UP000253664">
    <property type="component" value="Unassembled WGS sequence"/>
</dbReference>
<name>A0A367LNF3_9HYPO</name>
<organism evidence="1 2">
    <name type="scientific">Ophiocordyceps polyrhachis-furcata BCC 54312</name>
    <dbReference type="NCBI Taxonomy" id="1330021"/>
    <lineage>
        <taxon>Eukaryota</taxon>
        <taxon>Fungi</taxon>
        <taxon>Dikarya</taxon>
        <taxon>Ascomycota</taxon>
        <taxon>Pezizomycotina</taxon>
        <taxon>Sordariomycetes</taxon>
        <taxon>Hypocreomycetidae</taxon>
        <taxon>Hypocreales</taxon>
        <taxon>Ophiocordycipitaceae</taxon>
        <taxon>Ophiocordyceps</taxon>
    </lineage>
</organism>
<dbReference type="Pfam" id="PF12824">
    <property type="entry name" value="MRP-L20"/>
    <property type="match status" value="1"/>
</dbReference>
<protein>
    <submittedName>
        <fullName evidence="1">Uncharacterized protein</fullName>
    </submittedName>
</protein>
<comment type="caution">
    <text evidence="1">The sequence shown here is derived from an EMBL/GenBank/DDBJ whole genome shotgun (WGS) entry which is preliminary data.</text>
</comment>
<dbReference type="GO" id="GO:0003735">
    <property type="term" value="F:structural constituent of ribosome"/>
    <property type="evidence" value="ECO:0007669"/>
    <property type="project" value="TreeGrafter"/>
</dbReference>
<dbReference type="PANTHER" id="PTHR28266">
    <property type="entry name" value="54S RIBOSOMAL PROTEIN L20, MITOCHONDRIAL"/>
    <property type="match status" value="1"/>
</dbReference>
<keyword evidence="2" id="KW-1185">Reference proteome</keyword>
<sequence>MPPLLGIDLRVLTRPTMATTTSRLLLLSRGHKTASRTKRALKLAPHDSFLPDRSMDINAAEDSIIYNPPASEASPAHTPFIFLPHEDPRRKALREVRQVGASEEDGIGHGKVTLPPSLRWRQQEQKYHLNEEAVLEMRRLRIEDPIKWSVNQIAKKFECSPIFVTMVAPPPPGHITWLKEKLARKMARWGPIKVKAREDRKRRTEMLYRGEL</sequence>
<dbReference type="PANTHER" id="PTHR28266:SF1">
    <property type="entry name" value="LARGE RIBOSOMAL SUBUNIT PROTEIN ML58"/>
    <property type="match status" value="1"/>
</dbReference>
<proteinExistence type="predicted"/>
<dbReference type="EMBL" id="LKCN02000001">
    <property type="protein sequence ID" value="RCI15948.1"/>
    <property type="molecule type" value="Genomic_DNA"/>
</dbReference>
<reference evidence="1 2" key="1">
    <citation type="journal article" date="2015" name="BMC Genomics">
        <title>Insights from the genome of Ophiocordyceps polyrhachis-furcata to pathogenicity and host specificity in insect fungi.</title>
        <authorList>
            <person name="Wichadakul D."/>
            <person name="Kobmoo N."/>
            <person name="Ingsriswang S."/>
            <person name="Tangphatsornruang S."/>
            <person name="Chantasingh D."/>
            <person name="Luangsa-ard J.J."/>
            <person name="Eurwilaichitr L."/>
        </authorList>
    </citation>
    <scope>NUCLEOTIDE SEQUENCE [LARGE SCALE GENOMIC DNA]</scope>
    <source>
        <strain evidence="1 2">BCC 54312</strain>
    </source>
</reference>
<dbReference type="STRING" id="1330021.A0A367LNF3"/>
<evidence type="ECO:0000313" key="2">
    <source>
        <dbReference type="Proteomes" id="UP000253664"/>
    </source>
</evidence>